<evidence type="ECO:0000256" key="2">
    <source>
        <dbReference type="SAM" id="MobiDB-lite"/>
    </source>
</evidence>
<evidence type="ECO:0000256" key="1">
    <source>
        <dbReference type="SAM" id="Coils"/>
    </source>
</evidence>
<name>A0A1R2BVG8_9CILI</name>
<dbReference type="OrthoDB" id="299916at2759"/>
<feature type="compositionally biased region" description="Basic and acidic residues" evidence="2">
    <location>
        <begin position="1"/>
        <end position="12"/>
    </location>
</feature>
<keyword evidence="1" id="KW-0175">Coiled coil</keyword>
<dbReference type="Proteomes" id="UP000187209">
    <property type="component" value="Unassembled WGS sequence"/>
</dbReference>
<feature type="coiled-coil region" evidence="1">
    <location>
        <begin position="61"/>
        <end position="181"/>
    </location>
</feature>
<keyword evidence="4" id="KW-1185">Reference proteome</keyword>
<evidence type="ECO:0000313" key="3">
    <source>
        <dbReference type="EMBL" id="OMJ80822.1"/>
    </source>
</evidence>
<proteinExistence type="predicted"/>
<protein>
    <submittedName>
        <fullName evidence="3">Uncharacterized protein</fullName>
    </submittedName>
</protein>
<dbReference type="AlphaFoldDB" id="A0A1R2BVG8"/>
<dbReference type="EMBL" id="MPUH01000406">
    <property type="protein sequence ID" value="OMJ80822.1"/>
    <property type="molecule type" value="Genomic_DNA"/>
</dbReference>
<reference evidence="3 4" key="1">
    <citation type="submission" date="2016-11" db="EMBL/GenBank/DDBJ databases">
        <title>The macronuclear genome of Stentor coeruleus: a giant cell with tiny introns.</title>
        <authorList>
            <person name="Slabodnick M."/>
            <person name="Ruby J.G."/>
            <person name="Reiff S.B."/>
            <person name="Swart E.C."/>
            <person name="Gosai S."/>
            <person name="Prabakaran S."/>
            <person name="Witkowska E."/>
            <person name="Larue G.E."/>
            <person name="Fisher S."/>
            <person name="Freeman R.M."/>
            <person name="Gunawardena J."/>
            <person name="Chu W."/>
            <person name="Stover N.A."/>
            <person name="Gregory B.D."/>
            <person name="Nowacki M."/>
            <person name="Derisi J."/>
            <person name="Roy S.W."/>
            <person name="Marshall W.F."/>
            <person name="Sood P."/>
        </authorList>
    </citation>
    <scope>NUCLEOTIDE SEQUENCE [LARGE SCALE GENOMIC DNA]</scope>
    <source>
        <strain evidence="3">WM001</strain>
    </source>
</reference>
<evidence type="ECO:0000313" key="4">
    <source>
        <dbReference type="Proteomes" id="UP000187209"/>
    </source>
</evidence>
<sequence length="239" mass="27994">MRVFPDNDHSEDSLSDFVMPGSSSPRSSLAQIYTIIKDLISLKRNFFMVKDYENFLDPNQYQEALQKLEAEVRNHIKIEQQLKLFIESQELKIEEIERTFGREDRESTEEIENLDKENKDLMMKIAKKEAEIVKIRNAQKTSMRGELFLMQQTSIRDAEKILELDKKQKQLTENYTETETNLEKQKLMCFALKKENIKLRGVLGLKSKSSERDRSKSKSKSRLIMDRSKKSLFGCIDGP</sequence>
<gene>
    <name evidence="3" type="ORF">SteCoe_18822</name>
</gene>
<organism evidence="3 4">
    <name type="scientific">Stentor coeruleus</name>
    <dbReference type="NCBI Taxonomy" id="5963"/>
    <lineage>
        <taxon>Eukaryota</taxon>
        <taxon>Sar</taxon>
        <taxon>Alveolata</taxon>
        <taxon>Ciliophora</taxon>
        <taxon>Postciliodesmatophora</taxon>
        <taxon>Heterotrichea</taxon>
        <taxon>Heterotrichida</taxon>
        <taxon>Stentoridae</taxon>
        <taxon>Stentor</taxon>
    </lineage>
</organism>
<comment type="caution">
    <text evidence="3">The sequence shown here is derived from an EMBL/GenBank/DDBJ whole genome shotgun (WGS) entry which is preliminary data.</text>
</comment>
<accession>A0A1R2BVG8</accession>
<feature type="region of interest" description="Disordered" evidence="2">
    <location>
        <begin position="1"/>
        <end position="26"/>
    </location>
</feature>